<dbReference type="EnsemblFungi" id="EJT68404">
    <property type="protein sequence ID" value="EJT68404"/>
    <property type="gene ID" value="GGTG_14023"/>
</dbReference>
<dbReference type="HOGENOM" id="CLU_857997_0_0_1"/>
<reference evidence="3" key="4">
    <citation type="journal article" date="2015" name="G3 (Bethesda)">
        <title>Genome sequences of three phytopathogenic species of the Magnaporthaceae family of fungi.</title>
        <authorList>
            <person name="Okagaki L.H."/>
            <person name="Nunes C.C."/>
            <person name="Sailsbery J."/>
            <person name="Clay B."/>
            <person name="Brown D."/>
            <person name="John T."/>
            <person name="Oh Y."/>
            <person name="Young N."/>
            <person name="Fitzgerald M."/>
            <person name="Haas B.J."/>
            <person name="Zeng Q."/>
            <person name="Young S."/>
            <person name="Adiconis X."/>
            <person name="Fan L."/>
            <person name="Levin J.Z."/>
            <person name="Mitchell T.K."/>
            <person name="Okubara P.A."/>
            <person name="Farman M.L."/>
            <person name="Kohn L.M."/>
            <person name="Birren B."/>
            <person name="Ma L.-J."/>
            <person name="Dean R.A."/>
        </authorList>
    </citation>
    <scope>NUCLEOTIDE SEQUENCE</scope>
    <source>
        <strain evidence="3">R3-111a-1</strain>
    </source>
</reference>
<name>J3PKG7_GAET3</name>
<reference evidence="3" key="5">
    <citation type="submission" date="2018-04" db="UniProtKB">
        <authorList>
            <consortium name="EnsemblFungi"/>
        </authorList>
    </citation>
    <scope>IDENTIFICATION</scope>
    <source>
        <strain evidence="3">R3-111a-1</strain>
    </source>
</reference>
<protein>
    <submittedName>
        <fullName evidence="2 3">Uncharacterized protein</fullName>
    </submittedName>
</protein>
<reference evidence="4" key="1">
    <citation type="submission" date="2010-07" db="EMBL/GenBank/DDBJ databases">
        <title>The genome sequence of Gaeumannomyces graminis var. tritici strain R3-111a-1.</title>
        <authorList>
            <consortium name="The Broad Institute Genome Sequencing Platform"/>
            <person name="Ma L.-J."/>
            <person name="Dead R."/>
            <person name="Young S."/>
            <person name="Zeng Q."/>
            <person name="Koehrsen M."/>
            <person name="Alvarado L."/>
            <person name="Berlin A."/>
            <person name="Chapman S.B."/>
            <person name="Chen Z."/>
            <person name="Freedman E."/>
            <person name="Gellesch M."/>
            <person name="Goldberg J."/>
            <person name="Griggs A."/>
            <person name="Gujja S."/>
            <person name="Heilman E.R."/>
            <person name="Heiman D."/>
            <person name="Hepburn T."/>
            <person name="Howarth C."/>
            <person name="Jen D."/>
            <person name="Larson L."/>
            <person name="Mehta T."/>
            <person name="Neiman D."/>
            <person name="Pearson M."/>
            <person name="Roberts A."/>
            <person name="Saif S."/>
            <person name="Shea T."/>
            <person name="Shenoy N."/>
            <person name="Sisk P."/>
            <person name="Stolte C."/>
            <person name="Sykes S."/>
            <person name="Walk T."/>
            <person name="White J."/>
            <person name="Yandava C."/>
            <person name="Haas B."/>
            <person name="Nusbaum C."/>
            <person name="Birren B."/>
        </authorList>
    </citation>
    <scope>NUCLEOTIDE SEQUENCE [LARGE SCALE GENOMIC DNA]</scope>
    <source>
        <strain evidence="4">R3-111a-1</strain>
    </source>
</reference>
<proteinExistence type="predicted"/>
<dbReference type="AlphaFoldDB" id="J3PKG7"/>
<dbReference type="PANTHER" id="PTHR40781:SF1">
    <property type="match status" value="1"/>
</dbReference>
<evidence type="ECO:0000256" key="1">
    <source>
        <dbReference type="SAM" id="MobiDB-lite"/>
    </source>
</evidence>
<feature type="region of interest" description="Disordered" evidence="1">
    <location>
        <begin position="117"/>
        <end position="150"/>
    </location>
</feature>
<dbReference type="Proteomes" id="UP000006039">
    <property type="component" value="Unassembled WGS sequence"/>
</dbReference>
<keyword evidence="4" id="KW-1185">Reference proteome</keyword>
<dbReference type="PANTHER" id="PTHR40781">
    <property type="match status" value="1"/>
</dbReference>
<feature type="compositionally biased region" description="Gly residues" evidence="1">
    <location>
        <begin position="244"/>
        <end position="254"/>
    </location>
</feature>
<gene>
    <name evidence="3" type="primary">20354481</name>
    <name evidence="2" type="ORF">GGTG_14023</name>
</gene>
<dbReference type="VEuPathDB" id="FungiDB:GGTG_14023"/>
<evidence type="ECO:0000313" key="2">
    <source>
        <dbReference type="EMBL" id="EJT68404.1"/>
    </source>
</evidence>
<evidence type="ECO:0000313" key="3">
    <source>
        <dbReference type="EnsemblFungi" id="EJT68404"/>
    </source>
</evidence>
<evidence type="ECO:0000313" key="4">
    <source>
        <dbReference type="Proteomes" id="UP000006039"/>
    </source>
</evidence>
<feature type="compositionally biased region" description="Acidic residues" evidence="1">
    <location>
        <begin position="133"/>
        <end position="147"/>
    </location>
</feature>
<dbReference type="GeneID" id="20354481"/>
<feature type="region of interest" description="Disordered" evidence="1">
    <location>
        <begin position="244"/>
        <end position="284"/>
    </location>
</feature>
<feature type="compositionally biased region" description="Basic and acidic residues" evidence="1">
    <location>
        <begin position="255"/>
        <end position="265"/>
    </location>
</feature>
<dbReference type="OrthoDB" id="5151300at2759"/>
<dbReference type="EMBL" id="GL385499">
    <property type="protein sequence ID" value="EJT68404.1"/>
    <property type="molecule type" value="Genomic_DNA"/>
</dbReference>
<accession>J3PKG7</accession>
<sequence>MAEAFDLDSYRCTSLPPKVWKVWHLNSQFAWDPDSRAFMAADKTCQIRSESSMRRAIDPKKLDATVYVFDAGFLVAKLGISHRYAEDGLIILHGIPGDAIHYEPALDVPTESGTTRAGYPIPLLSPPASNTEVSEEEESGEEEDGGSDDNYLLKITYQQTSYVFKARLLTSALGITAEAAPDEYLVLGCIPNRAIVRARTLRNIKAQEPGVQIITILSSSAALENAGAATTRIPDWSSFTGLSGTGLQAGGRGPGRVEPDPEPHRQVGNARDDEPDGSPQHDQLRSSRLMLESPLQGANVDLISSCVIWLEWAALIKGGEVQIL</sequence>
<reference evidence="2" key="2">
    <citation type="submission" date="2010-07" db="EMBL/GenBank/DDBJ databases">
        <authorList>
            <consortium name="The Broad Institute Genome Sequencing Platform"/>
            <consortium name="Broad Institute Genome Sequencing Center for Infectious Disease"/>
            <person name="Ma L.-J."/>
            <person name="Dead R."/>
            <person name="Young S."/>
            <person name="Zeng Q."/>
            <person name="Koehrsen M."/>
            <person name="Alvarado L."/>
            <person name="Berlin A."/>
            <person name="Chapman S.B."/>
            <person name="Chen Z."/>
            <person name="Freedman E."/>
            <person name="Gellesch M."/>
            <person name="Goldberg J."/>
            <person name="Griggs A."/>
            <person name="Gujja S."/>
            <person name="Heilman E.R."/>
            <person name="Heiman D."/>
            <person name="Hepburn T."/>
            <person name="Howarth C."/>
            <person name="Jen D."/>
            <person name="Larson L."/>
            <person name="Mehta T."/>
            <person name="Neiman D."/>
            <person name="Pearson M."/>
            <person name="Roberts A."/>
            <person name="Saif S."/>
            <person name="Shea T."/>
            <person name="Shenoy N."/>
            <person name="Sisk P."/>
            <person name="Stolte C."/>
            <person name="Sykes S."/>
            <person name="Walk T."/>
            <person name="White J."/>
            <person name="Yandava C."/>
            <person name="Haas B."/>
            <person name="Nusbaum C."/>
            <person name="Birren B."/>
        </authorList>
    </citation>
    <scope>NUCLEOTIDE SEQUENCE</scope>
    <source>
        <strain evidence="2">R3-111a-1</strain>
    </source>
</reference>
<dbReference type="RefSeq" id="XP_009230213.1">
    <property type="nucleotide sequence ID" value="XM_009231949.1"/>
</dbReference>
<organism evidence="2">
    <name type="scientific">Gaeumannomyces tritici (strain R3-111a-1)</name>
    <name type="common">Wheat and barley take-all root rot fungus</name>
    <name type="synonym">Gaeumannomyces graminis var. tritici</name>
    <dbReference type="NCBI Taxonomy" id="644352"/>
    <lineage>
        <taxon>Eukaryota</taxon>
        <taxon>Fungi</taxon>
        <taxon>Dikarya</taxon>
        <taxon>Ascomycota</taxon>
        <taxon>Pezizomycotina</taxon>
        <taxon>Sordariomycetes</taxon>
        <taxon>Sordariomycetidae</taxon>
        <taxon>Magnaporthales</taxon>
        <taxon>Magnaporthaceae</taxon>
        <taxon>Gaeumannomyces</taxon>
    </lineage>
</organism>
<reference evidence="2" key="3">
    <citation type="submission" date="2010-09" db="EMBL/GenBank/DDBJ databases">
        <title>Annotation of Gaeumannomyces graminis var. tritici R3-111a-1.</title>
        <authorList>
            <consortium name="The Broad Institute Genome Sequencing Platform"/>
            <person name="Ma L.-J."/>
            <person name="Dead R."/>
            <person name="Young S.K."/>
            <person name="Zeng Q."/>
            <person name="Gargeya S."/>
            <person name="Fitzgerald M."/>
            <person name="Haas B."/>
            <person name="Abouelleil A."/>
            <person name="Alvarado L."/>
            <person name="Arachchi H.M."/>
            <person name="Berlin A."/>
            <person name="Brown A."/>
            <person name="Chapman S.B."/>
            <person name="Chen Z."/>
            <person name="Dunbar C."/>
            <person name="Freedman E."/>
            <person name="Gearin G."/>
            <person name="Gellesch M."/>
            <person name="Goldberg J."/>
            <person name="Griggs A."/>
            <person name="Gujja S."/>
            <person name="Heiman D."/>
            <person name="Howarth C."/>
            <person name="Larson L."/>
            <person name="Lui A."/>
            <person name="MacDonald P.J.P."/>
            <person name="Mehta T."/>
            <person name="Montmayeur A."/>
            <person name="Murphy C."/>
            <person name="Neiman D."/>
            <person name="Pearson M."/>
            <person name="Priest M."/>
            <person name="Roberts A."/>
            <person name="Saif S."/>
            <person name="Shea T."/>
            <person name="Shenoy N."/>
            <person name="Sisk P."/>
            <person name="Stolte C."/>
            <person name="Sykes S."/>
            <person name="Yandava C."/>
            <person name="Wortman J."/>
            <person name="Nusbaum C."/>
            <person name="Birren B."/>
        </authorList>
    </citation>
    <scope>NUCLEOTIDE SEQUENCE</scope>
    <source>
        <strain evidence="2">R3-111a-1</strain>
    </source>
</reference>